<gene>
    <name evidence="1" type="ordered locus">Apar_0083</name>
</gene>
<evidence type="ECO:0000313" key="2">
    <source>
        <dbReference type="Proteomes" id="UP000000960"/>
    </source>
</evidence>
<organism evidence="1 2">
    <name type="scientific">Lancefieldella parvula (strain ATCC 33793 / DSM 20469 / CCUG 32760 / JCM 10300 / KCTC 3663 / VPI 0546 / 1246)</name>
    <name type="common">Atopobium parvulum</name>
    <dbReference type="NCBI Taxonomy" id="521095"/>
    <lineage>
        <taxon>Bacteria</taxon>
        <taxon>Bacillati</taxon>
        <taxon>Actinomycetota</taxon>
        <taxon>Coriobacteriia</taxon>
        <taxon>Coriobacteriales</taxon>
        <taxon>Atopobiaceae</taxon>
        <taxon>Lancefieldella</taxon>
    </lineage>
</organism>
<evidence type="ECO:0000313" key="1">
    <source>
        <dbReference type="EMBL" id="ACV50519.1"/>
    </source>
</evidence>
<name>C8W8T1_LANP1</name>
<accession>C8W8T1</accession>
<reference evidence="1 2" key="1">
    <citation type="journal article" date="2009" name="Stand. Genomic Sci.">
        <title>Complete genome sequence of Atopobium parvulum type strain (IPP 1246).</title>
        <authorList>
            <person name="Copeland A."/>
            <person name="Sikorski J."/>
            <person name="Lapidus A."/>
            <person name="Nolan M."/>
            <person name="Del Rio T.G."/>
            <person name="Lucas S."/>
            <person name="Chen F."/>
            <person name="Tice H."/>
            <person name="Pitluck S."/>
            <person name="Cheng J.F."/>
            <person name="Pukall R."/>
            <person name="Chertkov O."/>
            <person name="Brettin T."/>
            <person name="Han C."/>
            <person name="Detter J.C."/>
            <person name="Kuske C."/>
            <person name="Bruce D."/>
            <person name="Goodwin L."/>
            <person name="Ivanova N."/>
            <person name="Mavromatis K."/>
            <person name="Mikhailova N."/>
            <person name="Chen A."/>
            <person name="Palaniappan K."/>
            <person name="Chain P."/>
            <person name="Rohde M."/>
            <person name="Goker M."/>
            <person name="Bristow J."/>
            <person name="Eisen J.A."/>
            <person name="Markowitz V."/>
            <person name="Hugenholtz P."/>
            <person name="Kyrpides N.C."/>
            <person name="Klenk H.P."/>
            <person name="Detter J.C."/>
        </authorList>
    </citation>
    <scope>NUCLEOTIDE SEQUENCE [LARGE SCALE GENOMIC DNA]</scope>
    <source>
        <strain evidence="2">ATCC 33793 / DSM 20469 / CCUG 32760 / JCM 10300 / KCTC 3663 / VPI 0546 / 1246</strain>
    </source>
</reference>
<sequence>MFLVLGTAVDAESGVIWHKAARLNLRLKAEKPLLLHNVLQSSCPK</sequence>
<protein>
    <submittedName>
        <fullName evidence="1">Uncharacterized protein</fullName>
    </submittedName>
</protein>
<keyword evidence="2" id="KW-1185">Reference proteome</keyword>
<dbReference type="Proteomes" id="UP000000960">
    <property type="component" value="Chromosome"/>
</dbReference>
<dbReference type="HOGENOM" id="CLU_3195570_0_0_11"/>
<dbReference type="AlphaFoldDB" id="C8W8T1"/>
<dbReference type="EMBL" id="CP001721">
    <property type="protein sequence ID" value="ACV50519.1"/>
    <property type="molecule type" value="Genomic_DNA"/>
</dbReference>
<dbReference type="KEGG" id="apv:Apar_0083"/>
<proteinExistence type="predicted"/>